<reference evidence="1" key="1">
    <citation type="submission" date="2020-09" db="EMBL/GenBank/DDBJ databases">
        <authorList>
            <person name="Kikuchi T."/>
        </authorList>
    </citation>
    <scope>NUCLEOTIDE SEQUENCE</scope>
    <source>
        <strain evidence="1">SH1</strain>
    </source>
</reference>
<keyword evidence="2" id="KW-1185">Reference proteome</keyword>
<protein>
    <submittedName>
        <fullName evidence="1">Uncharacterized protein</fullName>
    </submittedName>
</protein>
<accession>A0A811LRZ7</accession>
<dbReference type="EMBL" id="CAJFCW020000006">
    <property type="protein sequence ID" value="CAG9127305.1"/>
    <property type="molecule type" value="Genomic_DNA"/>
</dbReference>
<sequence>MSKYNETVPEFYNLITDYQQHKFPPKALKLVNEINLAREDDIKNEPKKVEELSQKAQDFYKEFVALRNMKELSFRKYMEKVWSLFDSASDSVARATES</sequence>
<dbReference type="Proteomes" id="UP000614601">
    <property type="component" value="Unassembled WGS sequence"/>
</dbReference>
<name>A0A811LRZ7_9BILA</name>
<dbReference type="Proteomes" id="UP000783686">
    <property type="component" value="Unassembled WGS sequence"/>
</dbReference>
<comment type="caution">
    <text evidence="1">The sequence shown here is derived from an EMBL/GenBank/DDBJ whole genome shotgun (WGS) entry which is preliminary data.</text>
</comment>
<dbReference type="EMBL" id="CAJFDH010000006">
    <property type="protein sequence ID" value="CAD5229893.1"/>
    <property type="molecule type" value="Genomic_DNA"/>
</dbReference>
<organism evidence="1 2">
    <name type="scientific">Bursaphelenchus okinawaensis</name>
    <dbReference type="NCBI Taxonomy" id="465554"/>
    <lineage>
        <taxon>Eukaryota</taxon>
        <taxon>Metazoa</taxon>
        <taxon>Ecdysozoa</taxon>
        <taxon>Nematoda</taxon>
        <taxon>Chromadorea</taxon>
        <taxon>Rhabditida</taxon>
        <taxon>Tylenchina</taxon>
        <taxon>Tylenchomorpha</taxon>
        <taxon>Aphelenchoidea</taxon>
        <taxon>Aphelenchoididae</taxon>
        <taxon>Bursaphelenchus</taxon>
    </lineage>
</organism>
<evidence type="ECO:0000313" key="1">
    <source>
        <dbReference type="EMBL" id="CAD5229893.1"/>
    </source>
</evidence>
<evidence type="ECO:0000313" key="2">
    <source>
        <dbReference type="Proteomes" id="UP000614601"/>
    </source>
</evidence>
<gene>
    <name evidence="1" type="ORF">BOKJ2_LOCUS13863</name>
</gene>
<dbReference type="AlphaFoldDB" id="A0A811LRZ7"/>
<proteinExistence type="predicted"/>